<name>A0AAV4VG93_9ARAC</name>
<comment type="caution">
    <text evidence="1">The sequence shown here is derived from an EMBL/GenBank/DDBJ whole genome shotgun (WGS) entry which is preliminary data.</text>
</comment>
<organism evidence="1 2">
    <name type="scientific">Caerostris darwini</name>
    <dbReference type="NCBI Taxonomy" id="1538125"/>
    <lineage>
        <taxon>Eukaryota</taxon>
        <taxon>Metazoa</taxon>
        <taxon>Ecdysozoa</taxon>
        <taxon>Arthropoda</taxon>
        <taxon>Chelicerata</taxon>
        <taxon>Arachnida</taxon>
        <taxon>Araneae</taxon>
        <taxon>Araneomorphae</taxon>
        <taxon>Entelegynae</taxon>
        <taxon>Araneoidea</taxon>
        <taxon>Araneidae</taxon>
        <taxon>Caerostris</taxon>
    </lineage>
</organism>
<reference evidence="1 2" key="1">
    <citation type="submission" date="2021-06" db="EMBL/GenBank/DDBJ databases">
        <title>Caerostris darwini draft genome.</title>
        <authorList>
            <person name="Kono N."/>
            <person name="Arakawa K."/>
        </authorList>
    </citation>
    <scope>NUCLEOTIDE SEQUENCE [LARGE SCALE GENOMIC DNA]</scope>
</reference>
<proteinExistence type="predicted"/>
<gene>
    <name evidence="1" type="primary">AVEN_123775_1</name>
    <name evidence="1" type="ORF">CDAR_121211</name>
</gene>
<dbReference type="EMBL" id="BPLQ01013033">
    <property type="protein sequence ID" value="GIY69317.1"/>
    <property type="molecule type" value="Genomic_DNA"/>
</dbReference>
<dbReference type="Proteomes" id="UP001054837">
    <property type="component" value="Unassembled WGS sequence"/>
</dbReference>
<sequence length="234" mass="27151">MAFLSSLRESVKKIESDVADVKRSYLCFESEETDKTSDFCLEMSRSIKKEITPLKPDTEKLKTRFKAQINHSKNYFYDMEDLTLDIQDEVKLTQNHLKRFGYEPLQLESCEEEYPVELSCNESKISEHELSLTPELNLPSITEKRIKETTKEISVEESEESMSDSSILEFKLEIPERKLIEIKTAKKSLPVYREKSNKKIAVDKKTKSFNLFPSPMPSASKLGDVARRLDFEDD</sequence>
<keyword evidence="2" id="KW-1185">Reference proteome</keyword>
<evidence type="ECO:0000313" key="1">
    <source>
        <dbReference type="EMBL" id="GIY69317.1"/>
    </source>
</evidence>
<dbReference type="AlphaFoldDB" id="A0AAV4VG93"/>
<evidence type="ECO:0000313" key="2">
    <source>
        <dbReference type="Proteomes" id="UP001054837"/>
    </source>
</evidence>
<accession>A0AAV4VG93</accession>
<protein>
    <submittedName>
        <fullName evidence="1">Uncharacterized protein</fullName>
    </submittedName>
</protein>